<evidence type="ECO:0000313" key="4">
    <source>
        <dbReference type="Proteomes" id="UP001295794"/>
    </source>
</evidence>
<comment type="similarity">
    <text evidence="1 2">Belongs to the glycosyl hydrolase 12 (cellulase H) family.</text>
</comment>
<dbReference type="InterPro" id="IPR013320">
    <property type="entry name" value="ConA-like_dom_sf"/>
</dbReference>
<name>A0AAD2GQR5_9AGAR</name>
<keyword evidence="2" id="KW-0378">Hydrolase</keyword>
<protein>
    <recommendedName>
        <fullName evidence="5">Glycoside hydrolase family 12 protein</fullName>
    </recommendedName>
</protein>
<evidence type="ECO:0000256" key="1">
    <source>
        <dbReference type="ARBA" id="ARBA00005519"/>
    </source>
</evidence>
<dbReference type="Gene3D" id="2.60.120.180">
    <property type="match status" value="1"/>
</dbReference>
<keyword evidence="2" id="KW-0326">Glycosidase</keyword>
<dbReference type="Proteomes" id="UP001295794">
    <property type="component" value="Unassembled WGS sequence"/>
</dbReference>
<evidence type="ECO:0000313" key="3">
    <source>
        <dbReference type="EMBL" id="CAK5262153.1"/>
    </source>
</evidence>
<dbReference type="GO" id="GO:0008810">
    <property type="term" value="F:cellulase activity"/>
    <property type="evidence" value="ECO:0007669"/>
    <property type="project" value="InterPro"/>
</dbReference>
<keyword evidence="4" id="KW-1185">Reference proteome</keyword>
<dbReference type="AlphaFoldDB" id="A0AAD2GQR5"/>
<dbReference type="GO" id="GO:0000272">
    <property type="term" value="P:polysaccharide catabolic process"/>
    <property type="evidence" value="ECO:0007669"/>
    <property type="project" value="UniProtKB-KW"/>
</dbReference>
<evidence type="ECO:0000256" key="2">
    <source>
        <dbReference type="RuleBase" id="RU361163"/>
    </source>
</evidence>
<keyword evidence="2" id="KW-0119">Carbohydrate metabolism</keyword>
<accession>A0AAD2GQR5</accession>
<dbReference type="PANTHER" id="PTHR34002:SF9">
    <property type="entry name" value="XYLOGLUCAN-SPECIFIC ENDO-BETA-1,4-GLUCANASE A"/>
    <property type="match status" value="1"/>
</dbReference>
<gene>
    <name evidence="3" type="ORF">MYCIT1_LOCUS641</name>
</gene>
<sequence length="281" mass="29444">MRAVDMDEFVPLDTRLRHPPEMFGFAKLVSFVLLATAPIALSTPVPAELAAAIDTSSHCGQYDAVNVGPYTLYLDQWGLGSGVTGSDCASLTSLSGTTIAWKAVWTFNTASGGIKSFTNINVNTGLNKALSAIKTMPSTWKWSQSTSSVVADVAYDLFTANNAGGANVNEIMIWLANFNAGPISASYNAQGQPVAVATNLSIAGHTWNLYFGSNGSNNVYSFLPTSGTITSFSGDLNLFFKYLTANRGLSTSQVLVTAQGGTEATSGSATLTTSAFSLVVN</sequence>
<comment type="caution">
    <text evidence="3">The sequence shown here is derived from an EMBL/GenBank/DDBJ whole genome shotgun (WGS) entry which is preliminary data.</text>
</comment>
<evidence type="ECO:0008006" key="5">
    <source>
        <dbReference type="Google" id="ProtNLM"/>
    </source>
</evidence>
<keyword evidence="2" id="KW-0624">Polysaccharide degradation</keyword>
<dbReference type="PANTHER" id="PTHR34002">
    <property type="entry name" value="BLR1656 PROTEIN"/>
    <property type="match status" value="1"/>
</dbReference>
<dbReference type="InterPro" id="IPR013319">
    <property type="entry name" value="GH11/12"/>
</dbReference>
<reference evidence="3" key="1">
    <citation type="submission" date="2023-11" db="EMBL/GenBank/DDBJ databases">
        <authorList>
            <person name="De Vega J J."/>
            <person name="De Vega J J."/>
        </authorList>
    </citation>
    <scope>NUCLEOTIDE SEQUENCE</scope>
</reference>
<dbReference type="Pfam" id="PF01670">
    <property type="entry name" value="Glyco_hydro_12"/>
    <property type="match status" value="1"/>
</dbReference>
<dbReference type="EMBL" id="CAVNYO010000009">
    <property type="protein sequence ID" value="CAK5262153.1"/>
    <property type="molecule type" value="Genomic_DNA"/>
</dbReference>
<organism evidence="3 4">
    <name type="scientific">Mycena citricolor</name>
    <dbReference type="NCBI Taxonomy" id="2018698"/>
    <lineage>
        <taxon>Eukaryota</taxon>
        <taxon>Fungi</taxon>
        <taxon>Dikarya</taxon>
        <taxon>Basidiomycota</taxon>
        <taxon>Agaricomycotina</taxon>
        <taxon>Agaricomycetes</taxon>
        <taxon>Agaricomycetidae</taxon>
        <taxon>Agaricales</taxon>
        <taxon>Marasmiineae</taxon>
        <taxon>Mycenaceae</taxon>
        <taxon>Mycena</taxon>
    </lineage>
</organism>
<proteinExistence type="inferred from homology"/>
<dbReference type="InterPro" id="IPR002594">
    <property type="entry name" value="GH12"/>
</dbReference>
<dbReference type="SUPFAM" id="SSF49899">
    <property type="entry name" value="Concanavalin A-like lectins/glucanases"/>
    <property type="match status" value="1"/>
</dbReference>